<dbReference type="SUPFAM" id="SSF116726">
    <property type="entry name" value="TrkA C-terminal domain-like"/>
    <property type="match status" value="1"/>
</dbReference>
<evidence type="ECO:0000256" key="2">
    <source>
        <dbReference type="ARBA" id="ARBA00023125"/>
    </source>
</evidence>
<keyword evidence="1" id="KW-0805">Transcription regulation</keyword>
<evidence type="ECO:0000256" key="1">
    <source>
        <dbReference type="ARBA" id="ARBA00023015"/>
    </source>
</evidence>
<dbReference type="SUPFAM" id="SSF46785">
    <property type="entry name" value="Winged helix' DNA-binding domain"/>
    <property type="match status" value="1"/>
</dbReference>
<dbReference type="Gene3D" id="1.10.10.10">
    <property type="entry name" value="Winged helix-like DNA-binding domain superfamily/Winged helix DNA-binding domain"/>
    <property type="match status" value="1"/>
</dbReference>
<dbReference type="PANTHER" id="PTHR30154:SF34">
    <property type="entry name" value="TRANSCRIPTIONAL REGULATOR AZLB"/>
    <property type="match status" value="1"/>
</dbReference>
<dbReference type="Proteomes" id="UP000199370">
    <property type="component" value="Unassembled WGS sequence"/>
</dbReference>
<dbReference type="InterPro" id="IPR006037">
    <property type="entry name" value="RCK_C"/>
</dbReference>
<proteinExistence type="predicted"/>
<dbReference type="InterPro" id="IPR011991">
    <property type="entry name" value="ArsR-like_HTH"/>
</dbReference>
<dbReference type="InterPro" id="IPR036390">
    <property type="entry name" value="WH_DNA-bd_sf"/>
</dbReference>
<organism evidence="6 7">
    <name type="scientific">Haloarchaeobius iranensis</name>
    <dbReference type="NCBI Taxonomy" id="996166"/>
    <lineage>
        <taxon>Archaea</taxon>
        <taxon>Methanobacteriati</taxon>
        <taxon>Methanobacteriota</taxon>
        <taxon>Stenosarchaea group</taxon>
        <taxon>Halobacteria</taxon>
        <taxon>Halobacteriales</taxon>
        <taxon>Halorubellaceae</taxon>
        <taxon>Haloarchaeobius</taxon>
    </lineage>
</organism>
<dbReference type="RefSeq" id="WP_089735752.1">
    <property type="nucleotide sequence ID" value="NZ_FNIA01000025.1"/>
</dbReference>
<feature type="domain" description="HTH asnC-type" evidence="4">
    <location>
        <begin position="5"/>
        <end position="68"/>
    </location>
</feature>
<protein>
    <submittedName>
        <fullName evidence="6">DNA-binding transcriptional regulator, Lrp family</fullName>
    </submittedName>
</protein>
<dbReference type="STRING" id="996166.SAMN05192554_12520"/>
<keyword evidence="7" id="KW-1185">Reference proteome</keyword>
<dbReference type="GO" id="GO:0008324">
    <property type="term" value="F:monoatomic cation transmembrane transporter activity"/>
    <property type="evidence" value="ECO:0007669"/>
    <property type="project" value="InterPro"/>
</dbReference>
<dbReference type="InterPro" id="IPR036388">
    <property type="entry name" value="WH-like_DNA-bd_sf"/>
</dbReference>
<feature type="domain" description="RCK C-terminal" evidence="5">
    <location>
        <begin position="159"/>
        <end position="246"/>
    </location>
</feature>
<name>A0A1H0A7J2_9EURY</name>
<dbReference type="InterPro" id="IPR019888">
    <property type="entry name" value="Tscrpt_reg_AsnC-like"/>
</dbReference>
<dbReference type="PANTHER" id="PTHR30154">
    <property type="entry name" value="LEUCINE-RESPONSIVE REGULATORY PROTEIN"/>
    <property type="match status" value="1"/>
</dbReference>
<dbReference type="EMBL" id="FNIA01000025">
    <property type="protein sequence ID" value="SDN29181.1"/>
    <property type="molecule type" value="Genomic_DNA"/>
</dbReference>
<evidence type="ECO:0000313" key="7">
    <source>
        <dbReference type="Proteomes" id="UP000199370"/>
    </source>
</evidence>
<keyword evidence="3" id="KW-0804">Transcription</keyword>
<dbReference type="PROSITE" id="PS50956">
    <property type="entry name" value="HTH_ASNC_2"/>
    <property type="match status" value="1"/>
</dbReference>
<evidence type="ECO:0000259" key="4">
    <source>
        <dbReference type="PROSITE" id="PS50956"/>
    </source>
</evidence>
<dbReference type="AlphaFoldDB" id="A0A1H0A7J2"/>
<gene>
    <name evidence="6" type="ORF">SAMN05192554_12520</name>
</gene>
<dbReference type="GO" id="GO:0043565">
    <property type="term" value="F:sequence-specific DNA binding"/>
    <property type="evidence" value="ECO:0007669"/>
    <property type="project" value="InterPro"/>
</dbReference>
<dbReference type="InterPro" id="IPR019885">
    <property type="entry name" value="Tscrpt_reg_HTH_AsnC-type_CS"/>
</dbReference>
<dbReference type="GO" id="GO:0006813">
    <property type="term" value="P:potassium ion transport"/>
    <property type="evidence" value="ECO:0007669"/>
    <property type="project" value="InterPro"/>
</dbReference>
<dbReference type="OrthoDB" id="6762at2157"/>
<dbReference type="PROSITE" id="PS51202">
    <property type="entry name" value="RCK_C"/>
    <property type="match status" value="1"/>
</dbReference>
<dbReference type="GO" id="GO:0005829">
    <property type="term" value="C:cytosol"/>
    <property type="evidence" value="ECO:0007669"/>
    <property type="project" value="TreeGrafter"/>
</dbReference>
<reference evidence="6 7" key="1">
    <citation type="submission" date="2016-10" db="EMBL/GenBank/DDBJ databases">
        <authorList>
            <person name="de Groot N.N."/>
        </authorList>
    </citation>
    <scope>NUCLEOTIDE SEQUENCE [LARGE SCALE GENOMIC DNA]</scope>
    <source>
        <strain evidence="7">EB21,IBRC-M 10013,KCTC 4048</strain>
    </source>
</reference>
<evidence type="ECO:0000256" key="3">
    <source>
        <dbReference type="ARBA" id="ARBA00023163"/>
    </source>
</evidence>
<dbReference type="Pfam" id="PF02080">
    <property type="entry name" value="TrkA_C"/>
    <property type="match status" value="1"/>
</dbReference>
<dbReference type="InterPro" id="IPR036721">
    <property type="entry name" value="RCK_C_sf"/>
</dbReference>
<dbReference type="GO" id="GO:0043200">
    <property type="term" value="P:response to amino acid"/>
    <property type="evidence" value="ECO:0007669"/>
    <property type="project" value="TreeGrafter"/>
</dbReference>
<dbReference type="Pfam" id="PF13412">
    <property type="entry name" value="HTH_24"/>
    <property type="match status" value="1"/>
</dbReference>
<evidence type="ECO:0000259" key="5">
    <source>
        <dbReference type="PROSITE" id="PS51202"/>
    </source>
</evidence>
<dbReference type="PRINTS" id="PR00033">
    <property type="entry name" value="HTHASNC"/>
</dbReference>
<keyword evidence="2 6" id="KW-0238">DNA-binding</keyword>
<dbReference type="PROSITE" id="PS00519">
    <property type="entry name" value="HTH_ASNC_1"/>
    <property type="match status" value="1"/>
</dbReference>
<sequence>MDYRLDEIDKRILYHLALEARDTSAPDIAEEVNVSAGTIRNRINQLEERGIIRGYHADIDYERAEGMLTNRFKCTSAAADRAKLAKQILQIPGVVNIREIMTGKADLEIKAVGSDTRDLTRIGDAILELGVEIEDQDIIKREHFRPYQPYGPAETRHSPSITDFMNLAGDAEVVELTVREGAPITGTTLREANSDGLLEEGLLVVALERDGDVLTPHGETELEPGDLITIFVHNGQSDRIESVFAPQEA</sequence>
<dbReference type="CDD" id="cd00090">
    <property type="entry name" value="HTH_ARSR"/>
    <property type="match status" value="1"/>
</dbReference>
<dbReference type="SMART" id="SM00344">
    <property type="entry name" value="HTH_ASNC"/>
    <property type="match status" value="1"/>
</dbReference>
<dbReference type="InterPro" id="IPR000485">
    <property type="entry name" value="AsnC-type_HTH_dom"/>
</dbReference>
<dbReference type="Gene3D" id="3.30.70.1450">
    <property type="entry name" value="Regulator of K+ conductance, C-terminal domain"/>
    <property type="match status" value="1"/>
</dbReference>
<evidence type="ECO:0000313" key="6">
    <source>
        <dbReference type="EMBL" id="SDN29181.1"/>
    </source>
</evidence>
<accession>A0A1H0A7J2</accession>